<sequence length="554" mass="59938">MKKLRKGMVLFLSLCMITLFIPITAHAITIDITGTINGPTYNGMDVTIRSETGKIIYGKFIDNTVYSKEGALILGGDFINSQIVDDGNGRYGLKMDTENLAIDQPLSEYTIYGESTPKDYAIMRYNHDFSFKLLTDTANGYYPPASISIMKGQTELSSQSDYTYDMNTGTVTINGSCVTAPMTLKASGVIAPHLSVMTPVFAEEQEGYHQPAAQSVTIANQGAADAAISDITLIGANMDSFTLIGPQTGSIPAGAADHTLWAIQPKENLECGTYIAALNVTYDDGRIASADVSFTVSHSHQYNGWSSDAAHHWKECIAGDNVIDKAAHTFGGWVIDTNPSESEKGSRHRVCSVCNYEEKEEIPVVTHTHTPETTWNSDKDNHWHECVAHDGEKIGKDSHTAGSWIIDKSATETEAGSRHQECTVCHYVMKIQIIVPTGLPEAYTLIVGQNVSWKPAPSGGEWSYDKDFLEMTQDGGTYTFKALKVGKVTATYTVESVSCTVTITINKAGEVPSPAPQNPAPQTGDTSKYAAILAAGLVLTAGLHRSDFPQEAES</sequence>
<dbReference type="KEGG" id="qdo:H9Q78_11935"/>
<name>A0A7G9G2W1_9FIRM</name>
<accession>A0A7G9G2W1</accession>
<gene>
    <name evidence="2" type="ORF">H9Q78_11935</name>
</gene>
<feature type="chain" id="PRO_5028989795" evidence="1">
    <location>
        <begin position="28"/>
        <end position="554"/>
    </location>
</feature>
<protein>
    <submittedName>
        <fullName evidence="2">Uncharacterized protein</fullName>
    </submittedName>
</protein>
<feature type="signal peptide" evidence="1">
    <location>
        <begin position="1"/>
        <end position="27"/>
    </location>
</feature>
<evidence type="ECO:0000313" key="3">
    <source>
        <dbReference type="Proteomes" id="UP000515823"/>
    </source>
</evidence>
<organism evidence="2 3">
    <name type="scientific">Qiania dongpingensis</name>
    <dbReference type="NCBI Taxonomy" id="2763669"/>
    <lineage>
        <taxon>Bacteria</taxon>
        <taxon>Bacillati</taxon>
        <taxon>Bacillota</taxon>
        <taxon>Clostridia</taxon>
        <taxon>Lachnospirales</taxon>
        <taxon>Lachnospiraceae</taxon>
        <taxon>Qiania</taxon>
    </lineage>
</organism>
<keyword evidence="1" id="KW-0732">Signal</keyword>
<dbReference type="EMBL" id="CP060634">
    <property type="protein sequence ID" value="QNM05143.1"/>
    <property type="molecule type" value="Genomic_DNA"/>
</dbReference>
<reference evidence="2 3" key="1">
    <citation type="submission" date="2020-08" db="EMBL/GenBank/DDBJ databases">
        <authorList>
            <person name="Liu C."/>
            <person name="Sun Q."/>
        </authorList>
    </citation>
    <scope>NUCLEOTIDE SEQUENCE [LARGE SCALE GENOMIC DNA]</scope>
    <source>
        <strain evidence="2 3">NSJ-38</strain>
    </source>
</reference>
<proteinExistence type="predicted"/>
<dbReference type="RefSeq" id="WP_249301951.1">
    <property type="nucleotide sequence ID" value="NZ_CP060634.1"/>
</dbReference>
<evidence type="ECO:0000256" key="1">
    <source>
        <dbReference type="SAM" id="SignalP"/>
    </source>
</evidence>
<dbReference type="Proteomes" id="UP000515823">
    <property type="component" value="Chromosome"/>
</dbReference>
<keyword evidence="3" id="KW-1185">Reference proteome</keyword>
<dbReference type="AlphaFoldDB" id="A0A7G9G2W1"/>
<evidence type="ECO:0000313" key="2">
    <source>
        <dbReference type="EMBL" id="QNM05143.1"/>
    </source>
</evidence>